<evidence type="ECO:0000313" key="2">
    <source>
        <dbReference type="Proteomes" id="UP000769528"/>
    </source>
</evidence>
<dbReference type="Proteomes" id="UP000769528">
    <property type="component" value="Unassembled WGS sequence"/>
</dbReference>
<reference evidence="1" key="2">
    <citation type="submission" date="2021-01" db="EMBL/GenBank/DDBJ databases">
        <authorList>
            <person name="Schikora-Tamarit M.A."/>
        </authorList>
    </citation>
    <scope>NUCLEOTIDE SEQUENCE</scope>
    <source>
        <strain evidence="1">CBS6341</strain>
    </source>
</reference>
<dbReference type="OrthoDB" id="3979149at2759"/>
<sequence>MTQRFAKLFKYIAILAVLMAAVEYFKYGTMTNYEWFHCTVSSTGIPNTSIKEFKAVGGPSCDKRGQLKSIVKKISREFDPNYRDVLFCIKDAGNKVIGYGSEIQDEALLKEHCENIIHW</sequence>
<reference evidence="1" key="1">
    <citation type="journal article" date="2021" name="Open Biol.">
        <title>Shared evolutionary footprints suggest mitochondrial oxidative damage underlies multiple complex I losses in fungi.</title>
        <authorList>
            <person name="Schikora-Tamarit M.A."/>
            <person name="Marcet-Houben M."/>
            <person name="Nosek J."/>
            <person name="Gabaldon T."/>
        </authorList>
    </citation>
    <scope>NUCLEOTIDE SEQUENCE</scope>
    <source>
        <strain evidence="1">CBS6341</strain>
    </source>
</reference>
<comment type="caution">
    <text evidence="1">The sequence shown here is derived from an EMBL/GenBank/DDBJ whole genome shotgun (WGS) entry which is preliminary data.</text>
</comment>
<name>A0A9P8TDI6_9ASCO</name>
<proteinExistence type="predicted"/>
<evidence type="ECO:0000313" key="1">
    <source>
        <dbReference type="EMBL" id="KAH3674331.1"/>
    </source>
</evidence>
<evidence type="ECO:0008006" key="3">
    <source>
        <dbReference type="Google" id="ProtNLM"/>
    </source>
</evidence>
<dbReference type="EMBL" id="JAEUBF010000879">
    <property type="protein sequence ID" value="KAH3674331.1"/>
    <property type="molecule type" value="Genomic_DNA"/>
</dbReference>
<protein>
    <recommendedName>
        <fullName evidence="3">Ceramide synthase subunit LIP1</fullName>
    </recommendedName>
</protein>
<gene>
    <name evidence="1" type="ORF">WICMUC_003403</name>
</gene>
<dbReference type="AlphaFoldDB" id="A0A9P8TDI6"/>
<keyword evidence="2" id="KW-1185">Reference proteome</keyword>
<accession>A0A9P8TDI6</accession>
<organism evidence="1 2">
    <name type="scientific">Wickerhamomyces mucosus</name>
    <dbReference type="NCBI Taxonomy" id="1378264"/>
    <lineage>
        <taxon>Eukaryota</taxon>
        <taxon>Fungi</taxon>
        <taxon>Dikarya</taxon>
        <taxon>Ascomycota</taxon>
        <taxon>Saccharomycotina</taxon>
        <taxon>Saccharomycetes</taxon>
        <taxon>Phaffomycetales</taxon>
        <taxon>Wickerhamomycetaceae</taxon>
        <taxon>Wickerhamomyces</taxon>
    </lineage>
</organism>